<dbReference type="GO" id="GO:0005524">
    <property type="term" value="F:ATP binding"/>
    <property type="evidence" value="ECO:0007669"/>
    <property type="project" value="UniProtKB-KW"/>
</dbReference>
<protein>
    <recommendedName>
        <fullName evidence="2">histidine kinase</fullName>
        <ecNumber evidence="2">2.7.13.3</ecNumber>
    </recommendedName>
</protein>
<dbReference type="AlphaFoldDB" id="A0A497YDK5"/>
<dbReference type="EMBL" id="SOPX01000002">
    <property type="protein sequence ID" value="TFB30923.1"/>
    <property type="molecule type" value="Genomic_DNA"/>
</dbReference>
<evidence type="ECO:0000259" key="10">
    <source>
        <dbReference type="Pfam" id="PF02518"/>
    </source>
</evidence>
<dbReference type="InterPro" id="IPR003594">
    <property type="entry name" value="HATPase_dom"/>
</dbReference>
<evidence type="ECO:0000313" key="13">
    <source>
        <dbReference type="EMBL" id="TFB30923.1"/>
    </source>
</evidence>
<keyword evidence="5" id="KW-0547">Nucleotide-binding</keyword>
<keyword evidence="3" id="KW-0597">Phosphoprotein</keyword>
<comment type="catalytic activity">
    <reaction evidence="1">
        <text>ATP + protein L-histidine = ADP + protein N-phospho-L-histidine.</text>
        <dbReference type="EC" id="2.7.13.3"/>
    </reaction>
</comment>
<keyword evidence="7" id="KW-0067">ATP-binding</keyword>
<sequence length="260" mass="28840">MNIVDIIVPFTVALFIIAVGVVLLYQNFQRNLIELDLEKAELKSAQQDELLRNSIMVQEEERKRIASDLHDEIGAVISIIKMNLILMSQKQESTMLETSSAKGLQNLISLSDTAISSVRNISHQLMPPQLETFGLVKTIESVVDNINQSGEIEIYFTVKCEWPVIEWPVALGIYRVIMELINNTIKHAGAKHVNLEFDCLSNTLTVNFEDDGQGFSDTAGTQRGLGIISMEARAKAMNGQFEYCNGAAKGIKATLTIPVI</sequence>
<evidence type="ECO:0000256" key="6">
    <source>
        <dbReference type="ARBA" id="ARBA00022777"/>
    </source>
</evidence>
<dbReference type="GO" id="GO:0046983">
    <property type="term" value="F:protein dimerization activity"/>
    <property type="evidence" value="ECO:0007669"/>
    <property type="project" value="InterPro"/>
</dbReference>
<keyword evidence="9" id="KW-0812">Transmembrane</keyword>
<dbReference type="InterPro" id="IPR050482">
    <property type="entry name" value="Sensor_HK_TwoCompSys"/>
</dbReference>
<feature type="transmembrane region" description="Helical" evidence="9">
    <location>
        <begin position="6"/>
        <end position="25"/>
    </location>
</feature>
<keyword evidence="9" id="KW-0472">Membrane</keyword>
<organism evidence="12 14">
    <name type="scientific">Pedobacter alluvionis</name>
    <dbReference type="NCBI Taxonomy" id="475253"/>
    <lineage>
        <taxon>Bacteria</taxon>
        <taxon>Pseudomonadati</taxon>
        <taxon>Bacteroidota</taxon>
        <taxon>Sphingobacteriia</taxon>
        <taxon>Sphingobacteriales</taxon>
        <taxon>Sphingobacteriaceae</taxon>
        <taxon>Pedobacter</taxon>
    </lineage>
</organism>
<dbReference type="PANTHER" id="PTHR24421:SF10">
    <property type="entry name" value="NITRATE_NITRITE SENSOR PROTEIN NARQ"/>
    <property type="match status" value="1"/>
</dbReference>
<dbReference type="GO" id="GO:0016020">
    <property type="term" value="C:membrane"/>
    <property type="evidence" value="ECO:0007669"/>
    <property type="project" value="InterPro"/>
</dbReference>
<dbReference type="GO" id="GO:0000155">
    <property type="term" value="F:phosphorelay sensor kinase activity"/>
    <property type="evidence" value="ECO:0007669"/>
    <property type="project" value="InterPro"/>
</dbReference>
<dbReference type="SUPFAM" id="SSF55874">
    <property type="entry name" value="ATPase domain of HSP90 chaperone/DNA topoisomerase II/histidine kinase"/>
    <property type="match status" value="1"/>
</dbReference>
<dbReference type="EC" id="2.7.13.3" evidence="2"/>
<keyword evidence="15" id="KW-1185">Reference proteome</keyword>
<dbReference type="CDD" id="cd16917">
    <property type="entry name" value="HATPase_UhpB-NarQ-NarX-like"/>
    <property type="match status" value="1"/>
</dbReference>
<dbReference type="Gene3D" id="3.30.565.10">
    <property type="entry name" value="Histidine kinase-like ATPase, C-terminal domain"/>
    <property type="match status" value="1"/>
</dbReference>
<evidence type="ECO:0000313" key="14">
    <source>
        <dbReference type="Proteomes" id="UP000273898"/>
    </source>
</evidence>
<feature type="domain" description="Signal transduction histidine kinase subgroup 3 dimerisation and phosphoacceptor" evidence="11">
    <location>
        <begin position="61"/>
        <end position="130"/>
    </location>
</feature>
<dbReference type="RefSeq" id="WP_121282175.1">
    <property type="nucleotide sequence ID" value="NZ_RCCK01000010.1"/>
</dbReference>
<evidence type="ECO:0000256" key="3">
    <source>
        <dbReference type="ARBA" id="ARBA00022553"/>
    </source>
</evidence>
<proteinExistence type="predicted"/>
<dbReference type="Proteomes" id="UP000297429">
    <property type="component" value="Unassembled WGS sequence"/>
</dbReference>
<gene>
    <name evidence="12" type="ORF">BCL90_0294</name>
    <name evidence="13" type="ORF">E3V97_09850</name>
</gene>
<comment type="caution">
    <text evidence="12">The sequence shown here is derived from an EMBL/GenBank/DDBJ whole genome shotgun (WGS) entry which is preliminary data.</text>
</comment>
<evidence type="ECO:0000256" key="1">
    <source>
        <dbReference type="ARBA" id="ARBA00000085"/>
    </source>
</evidence>
<dbReference type="EMBL" id="RCCK01000010">
    <property type="protein sequence ID" value="RLJ79589.1"/>
    <property type="molecule type" value="Genomic_DNA"/>
</dbReference>
<keyword evidence="8" id="KW-0902">Two-component regulatory system</keyword>
<evidence type="ECO:0000313" key="15">
    <source>
        <dbReference type="Proteomes" id="UP000297429"/>
    </source>
</evidence>
<evidence type="ECO:0000313" key="12">
    <source>
        <dbReference type="EMBL" id="RLJ79589.1"/>
    </source>
</evidence>
<name>A0A497YDK5_9SPHI</name>
<dbReference type="OrthoDB" id="5401121at2"/>
<accession>A0A497YDK5</accession>
<evidence type="ECO:0000259" key="11">
    <source>
        <dbReference type="Pfam" id="PF07730"/>
    </source>
</evidence>
<dbReference type="Proteomes" id="UP000273898">
    <property type="component" value="Unassembled WGS sequence"/>
</dbReference>
<evidence type="ECO:0000256" key="9">
    <source>
        <dbReference type="SAM" id="Phobius"/>
    </source>
</evidence>
<evidence type="ECO:0000256" key="7">
    <source>
        <dbReference type="ARBA" id="ARBA00022840"/>
    </source>
</evidence>
<keyword evidence="4" id="KW-0808">Transferase</keyword>
<feature type="domain" description="Histidine kinase/HSP90-like ATPase" evidence="10">
    <location>
        <begin position="171"/>
        <end position="259"/>
    </location>
</feature>
<dbReference type="PANTHER" id="PTHR24421">
    <property type="entry name" value="NITRATE/NITRITE SENSOR PROTEIN NARX-RELATED"/>
    <property type="match status" value="1"/>
</dbReference>
<dbReference type="InterPro" id="IPR036890">
    <property type="entry name" value="HATPase_C_sf"/>
</dbReference>
<keyword evidence="9" id="KW-1133">Transmembrane helix</keyword>
<dbReference type="InterPro" id="IPR011712">
    <property type="entry name" value="Sig_transdc_His_kin_sub3_dim/P"/>
</dbReference>
<dbReference type="Pfam" id="PF02518">
    <property type="entry name" value="HATPase_c"/>
    <property type="match status" value="1"/>
</dbReference>
<reference evidence="13 15" key="2">
    <citation type="submission" date="2019-03" db="EMBL/GenBank/DDBJ databases">
        <authorList>
            <person name="He R.-H."/>
        </authorList>
    </citation>
    <scope>NUCLEOTIDE SEQUENCE [LARGE SCALE GENOMIC DNA]</scope>
    <source>
        <strain evidence="13 15">DSM 19624</strain>
    </source>
</reference>
<dbReference type="Gene3D" id="1.20.5.1930">
    <property type="match status" value="1"/>
</dbReference>
<evidence type="ECO:0000256" key="8">
    <source>
        <dbReference type="ARBA" id="ARBA00023012"/>
    </source>
</evidence>
<evidence type="ECO:0000256" key="2">
    <source>
        <dbReference type="ARBA" id="ARBA00012438"/>
    </source>
</evidence>
<evidence type="ECO:0000256" key="4">
    <source>
        <dbReference type="ARBA" id="ARBA00022679"/>
    </source>
</evidence>
<evidence type="ECO:0000256" key="5">
    <source>
        <dbReference type="ARBA" id="ARBA00022741"/>
    </source>
</evidence>
<dbReference type="Pfam" id="PF07730">
    <property type="entry name" value="HisKA_3"/>
    <property type="match status" value="1"/>
</dbReference>
<reference evidence="12 14" key="1">
    <citation type="submission" date="2018-10" db="EMBL/GenBank/DDBJ databases">
        <title>Genomic Encyclopedia of Archaeal and Bacterial Type Strains, Phase II (KMG-II): from individual species to whole genera.</title>
        <authorList>
            <person name="Goeker M."/>
        </authorList>
    </citation>
    <scope>NUCLEOTIDE SEQUENCE [LARGE SCALE GENOMIC DNA]</scope>
    <source>
        <strain evidence="12 14">DSM 19624</strain>
    </source>
</reference>
<keyword evidence="6 12" id="KW-0418">Kinase</keyword>